<keyword evidence="3" id="KW-1185">Reference proteome</keyword>
<feature type="non-terminal residue" evidence="2">
    <location>
        <position position="63"/>
    </location>
</feature>
<dbReference type="Proteomes" id="UP001194580">
    <property type="component" value="Unassembled WGS sequence"/>
</dbReference>
<name>A0AAD4GZ71_9FUNG</name>
<accession>A0AAD4GZ71</accession>
<evidence type="ECO:0000313" key="3">
    <source>
        <dbReference type="Proteomes" id="UP001194580"/>
    </source>
</evidence>
<reference evidence="2" key="1">
    <citation type="journal article" date="2020" name="Fungal Divers.">
        <title>Resolving the Mortierellaceae phylogeny through synthesis of multi-gene phylogenetics and phylogenomics.</title>
        <authorList>
            <person name="Vandepol N."/>
            <person name="Liber J."/>
            <person name="Desiro A."/>
            <person name="Na H."/>
            <person name="Kennedy M."/>
            <person name="Barry K."/>
            <person name="Grigoriev I.V."/>
            <person name="Miller A.N."/>
            <person name="O'Donnell K."/>
            <person name="Stajich J.E."/>
            <person name="Bonito G."/>
        </authorList>
    </citation>
    <scope>NUCLEOTIDE SEQUENCE</scope>
    <source>
        <strain evidence="2">NRRL 28262</strain>
    </source>
</reference>
<feature type="compositionally biased region" description="Low complexity" evidence="1">
    <location>
        <begin position="1"/>
        <end position="28"/>
    </location>
</feature>
<dbReference type="AlphaFoldDB" id="A0AAD4GZ71"/>
<protein>
    <submittedName>
        <fullName evidence="2">Uncharacterized protein</fullName>
    </submittedName>
</protein>
<evidence type="ECO:0000256" key="1">
    <source>
        <dbReference type="SAM" id="MobiDB-lite"/>
    </source>
</evidence>
<organism evidence="2 3">
    <name type="scientific">Linnemannia exigua</name>
    <dbReference type="NCBI Taxonomy" id="604196"/>
    <lineage>
        <taxon>Eukaryota</taxon>
        <taxon>Fungi</taxon>
        <taxon>Fungi incertae sedis</taxon>
        <taxon>Mucoromycota</taxon>
        <taxon>Mortierellomycotina</taxon>
        <taxon>Mortierellomycetes</taxon>
        <taxon>Mortierellales</taxon>
        <taxon>Mortierellaceae</taxon>
        <taxon>Linnemannia</taxon>
    </lineage>
</organism>
<sequence length="63" mass="6276">MVSPAAVSTLSAPPTAAPAAVAMKSTTAGPSGGHGGHVPDVTVTLPGPQQQSQPHQQRMQRPP</sequence>
<comment type="caution">
    <text evidence="2">The sequence shown here is derived from an EMBL/GenBank/DDBJ whole genome shotgun (WGS) entry which is preliminary data.</text>
</comment>
<evidence type="ECO:0000313" key="2">
    <source>
        <dbReference type="EMBL" id="KAG0248220.1"/>
    </source>
</evidence>
<proteinExistence type="predicted"/>
<dbReference type="EMBL" id="JAAAIL010004172">
    <property type="protein sequence ID" value="KAG0248220.1"/>
    <property type="molecule type" value="Genomic_DNA"/>
</dbReference>
<feature type="compositionally biased region" description="Low complexity" evidence="1">
    <location>
        <begin position="46"/>
        <end position="63"/>
    </location>
</feature>
<gene>
    <name evidence="2" type="ORF">BGZ95_008154</name>
</gene>
<feature type="region of interest" description="Disordered" evidence="1">
    <location>
        <begin position="1"/>
        <end position="63"/>
    </location>
</feature>